<dbReference type="PRINTS" id="PR00411">
    <property type="entry name" value="PNDRDTASEI"/>
</dbReference>
<dbReference type="InterPro" id="IPR016156">
    <property type="entry name" value="FAD/NAD-linked_Rdtase_dimer_sf"/>
</dbReference>
<dbReference type="PROSITE" id="PS00076">
    <property type="entry name" value="PYRIDINE_REDOX_1"/>
    <property type="match status" value="1"/>
</dbReference>
<feature type="binding site" evidence="9">
    <location>
        <position position="266"/>
    </location>
    <ligand>
        <name>NAD(+)</name>
        <dbReference type="ChEBI" id="CHEBI:57540"/>
    </ligand>
</feature>
<evidence type="ECO:0000256" key="11">
    <source>
        <dbReference type="RuleBase" id="RU003691"/>
    </source>
</evidence>
<keyword evidence="7 11" id="KW-0676">Redox-active center</keyword>
<dbReference type="Proteomes" id="UP000320338">
    <property type="component" value="Unassembled WGS sequence"/>
</dbReference>
<dbReference type="InterPro" id="IPR023753">
    <property type="entry name" value="FAD/NAD-binding_dom"/>
</dbReference>
<keyword evidence="4" id="KW-0521">NADP</keyword>
<comment type="similarity">
    <text evidence="1 11">Belongs to the class-I pyridine nucleotide-disulfide oxidoreductase family.</text>
</comment>
<evidence type="ECO:0000256" key="10">
    <source>
        <dbReference type="PIRSR" id="PIRSR000350-4"/>
    </source>
</evidence>
<name>A0A4Y3WNU2_9PSEU</name>
<comment type="caution">
    <text evidence="14">The sequence shown here is derived from an EMBL/GenBank/DDBJ whole genome shotgun (WGS) entry which is preliminary data.</text>
</comment>
<dbReference type="InterPro" id="IPR012999">
    <property type="entry name" value="Pyr_OxRdtase_I_AS"/>
</dbReference>
<keyword evidence="3 9" id="KW-0274">FAD</keyword>
<feature type="domain" description="Pyridine nucleotide-disulphide oxidoreductase dimerisation" evidence="12">
    <location>
        <begin position="343"/>
        <end position="452"/>
    </location>
</feature>
<dbReference type="PANTHER" id="PTHR43014">
    <property type="entry name" value="MERCURIC REDUCTASE"/>
    <property type="match status" value="1"/>
</dbReference>
<evidence type="ECO:0000256" key="9">
    <source>
        <dbReference type="PIRSR" id="PIRSR000350-3"/>
    </source>
</evidence>
<feature type="binding site" evidence="9">
    <location>
        <position position="307"/>
    </location>
    <ligand>
        <name>FAD</name>
        <dbReference type="ChEBI" id="CHEBI:57692"/>
    </ligand>
</feature>
<feature type="disulfide bond" description="Redox-active" evidence="10">
    <location>
        <begin position="39"/>
        <end position="44"/>
    </location>
</feature>
<feature type="active site" description="Proton acceptor" evidence="8">
    <location>
        <position position="442"/>
    </location>
</feature>
<keyword evidence="15" id="KW-1185">Reference proteome</keyword>
<organism evidence="14 15">
    <name type="scientific">Pseudonocardia hydrocarbonoxydans</name>
    <dbReference type="NCBI Taxonomy" id="76726"/>
    <lineage>
        <taxon>Bacteria</taxon>
        <taxon>Bacillati</taxon>
        <taxon>Actinomycetota</taxon>
        <taxon>Actinomycetes</taxon>
        <taxon>Pseudonocardiales</taxon>
        <taxon>Pseudonocardiaceae</taxon>
        <taxon>Pseudonocardia</taxon>
    </lineage>
</organism>
<dbReference type="OrthoDB" id="4678789at2"/>
<comment type="cofactor">
    <cofactor evidence="9">
        <name>FAD</name>
        <dbReference type="ChEBI" id="CHEBI:57692"/>
    </cofactor>
    <text evidence="9">Binds 1 FAD per subunit.</text>
</comment>
<evidence type="ECO:0000313" key="15">
    <source>
        <dbReference type="Proteomes" id="UP000320338"/>
    </source>
</evidence>
<evidence type="ECO:0000313" key="14">
    <source>
        <dbReference type="EMBL" id="GEC19710.1"/>
    </source>
</evidence>
<protein>
    <submittedName>
        <fullName evidence="14">Mycothione reductase</fullName>
    </submittedName>
</protein>
<evidence type="ECO:0000256" key="6">
    <source>
        <dbReference type="ARBA" id="ARBA00023157"/>
    </source>
</evidence>
<dbReference type="AlphaFoldDB" id="A0A4Y3WNU2"/>
<dbReference type="SUPFAM" id="SSF55424">
    <property type="entry name" value="FAD/NAD-linked reductases, dimerisation (C-terminal) domain"/>
    <property type="match status" value="1"/>
</dbReference>
<feature type="binding site" evidence="9">
    <location>
        <begin position="180"/>
        <end position="187"/>
    </location>
    <ligand>
        <name>NAD(+)</name>
        <dbReference type="ChEBI" id="CHEBI:57540"/>
    </ligand>
</feature>
<evidence type="ECO:0000256" key="4">
    <source>
        <dbReference type="ARBA" id="ARBA00022857"/>
    </source>
</evidence>
<keyword evidence="5 11" id="KW-0560">Oxidoreductase</keyword>
<dbReference type="EMBL" id="BJNG01000016">
    <property type="protein sequence ID" value="GEC19710.1"/>
    <property type="molecule type" value="Genomic_DNA"/>
</dbReference>
<dbReference type="NCBIfam" id="NF005884">
    <property type="entry name" value="PRK07846.1"/>
    <property type="match status" value="1"/>
</dbReference>
<accession>A0A4Y3WNU2</accession>
<reference evidence="14 15" key="1">
    <citation type="submission" date="2019-06" db="EMBL/GenBank/DDBJ databases">
        <title>Whole genome shotgun sequence of Pseudonocardia hydrocarbonoxydans NBRC 14498.</title>
        <authorList>
            <person name="Hosoyama A."/>
            <person name="Uohara A."/>
            <person name="Ohji S."/>
            <person name="Ichikawa N."/>
        </authorList>
    </citation>
    <scope>NUCLEOTIDE SEQUENCE [LARGE SCALE GENOMIC DNA]</scope>
    <source>
        <strain evidence="14 15">NBRC 14498</strain>
    </source>
</reference>
<feature type="binding site" evidence="9">
    <location>
        <position position="48"/>
    </location>
    <ligand>
        <name>FAD</name>
        <dbReference type="ChEBI" id="CHEBI:57692"/>
    </ligand>
</feature>
<evidence type="ECO:0000259" key="13">
    <source>
        <dbReference type="Pfam" id="PF07992"/>
    </source>
</evidence>
<evidence type="ECO:0000256" key="7">
    <source>
        <dbReference type="ARBA" id="ARBA00023284"/>
    </source>
</evidence>
<evidence type="ECO:0000256" key="5">
    <source>
        <dbReference type="ARBA" id="ARBA00023002"/>
    </source>
</evidence>
<dbReference type="Gene3D" id="3.30.390.30">
    <property type="match status" value="1"/>
</dbReference>
<evidence type="ECO:0000256" key="8">
    <source>
        <dbReference type="PIRSR" id="PIRSR000350-2"/>
    </source>
</evidence>
<dbReference type="InterPro" id="IPR004099">
    <property type="entry name" value="Pyr_nucl-diS_OxRdtase_dimer"/>
</dbReference>
<dbReference type="SUPFAM" id="SSF51905">
    <property type="entry name" value="FAD/NAD(P)-binding domain"/>
    <property type="match status" value="1"/>
</dbReference>
<dbReference type="GO" id="GO:0050660">
    <property type="term" value="F:flavin adenine dinucleotide binding"/>
    <property type="evidence" value="ECO:0007669"/>
    <property type="project" value="TreeGrafter"/>
</dbReference>
<keyword evidence="9" id="KW-0520">NAD</keyword>
<keyword evidence="2 11" id="KW-0285">Flavoprotein</keyword>
<dbReference type="InterPro" id="IPR036188">
    <property type="entry name" value="FAD/NAD-bd_sf"/>
</dbReference>
<gene>
    <name evidence="14" type="primary">gor</name>
    <name evidence="14" type="ORF">PHY01_19930</name>
</gene>
<feature type="domain" description="FAD/NAD(P)-binding" evidence="13">
    <location>
        <begin position="5"/>
        <end position="322"/>
    </location>
</feature>
<keyword evidence="6" id="KW-1015">Disulfide bond</keyword>
<dbReference type="GO" id="GO:0003955">
    <property type="term" value="F:NAD(P)H dehydrogenase (quinone) activity"/>
    <property type="evidence" value="ECO:0007669"/>
    <property type="project" value="TreeGrafter"/>
</dbReference>
<sequence length="456" mass="48810">MRHHDLVVVGTGSGNTVVDDSFAHLDVAIVERGRFGGTCLNAGCIPTKMLAHTADVAQAVRGSARFDVDARLDGVRWPDVRDRVFGRLDPQARDGRRFREQDCDHVTVYEGDARFTGPRTLRIERTDGTGADDVSADRIVIATGGRPVVPEPVASSGVAFETSDTVMRMPRLPERLAVLGGGYIAVELAHVFGSLGAQVTVVDVADTLLGGQDEDVARRFTELARERWDVRTGRELTAVEAAGDGVRLTLDDGATVEADTLLVAVGRVPNGDTMDLPKAGIDTHEDGRIVVDAQLRTTADGVWALGDVSTAVPLKHVANREAAIVAHNLLHPDDPRETDDTPVPAAVFTDPQVASVGMTEQDCRDAGLDWTAGATEYRDTAYGWAMEDPPGFVKVLAERGTGRLLGAHLLGPHASILVQPLVVALSCGIDARTLAERPYWIHPALTEVVENALRAV</sequence>
<evidence type="ECO:0000259" key="12">
    <source>
        <dbReference type="Pfam" id="PF02852"/>
    </source>
</evidence>
<dbReference type="Gene3D" id="3.50.50.60">
    <property type="entry name" value="FAD/NAD(P)-binding domain"/>
    <property type="match status" value="2"/>
</dbReference>
<dbReference type="PIRSF" id="PIRSF000350">
    <property type="entry name" value="Mercury_reductase_MerA"/>
    <property type="match status" value="1"/>
</dbReference>
<dbReference type="PANTHER" id="PTHR43014:SF4">
    <property type="entry name" value="PYRIDINE NUCLEOTIDE-DISULFIDE OXIDOREDUCTASE RCLA-RELATED"/>
    <property type="match status" value="1"/>
</dbReference>
<evidence type="ECO:0000256" key="3">
    <source>
        <dbReference type="ARBA" id="ARBA00022827"/>
    </source>
</evidence>
<dbReference type="Pfam" id="PF02852">
    <property type="entry name" value="Pyr_redox_dim"/>
    <property type="match status" value="1"/>
</dbReference>
<dbReference type="RefSeq" id="WP_141278272.1">
    <property type="nucleotide sequence ID" value="NZ_BAAARZ010000012.1"/>
</dbReference>
<evidence type="ECO:0000256" key="1">
    <source>
        <dbReference type="ARBA" id="ARBA00007532"/>
    </source>
</evidence>
<dbReference type="GO" id="GO:0016668">
    <property type="term" value="F:oxidoreductase activity, acting on a sulfur group of donors, NAD(P) as acceptor"/>
    <property type="evidence" value="ECO:0007669"/>
    <property type="project" value="InterPro"/>
</dbReference>
<proteinExistence type="inferred from homology"/>
<dbReference type="PRINTS" id="PR00368">
    <property type="entry name" value="FADPNR"/>
</dbReference>
<dbReference type="Pfam" id="PF07992">
    <property type="entry name" value="Pyr_redox_2"/>
    <property type="match status" value="1"/>
</dbReference>
<evidence type="ECO:0000256" key="2">
    <source>
        <dbReference type="ARBA" id="ARBA00022630"/>
    </source>
</evidence>
<keyword evidence="9" id="KW-0547">Nucleotide-binding</keyword>
<dbReference type="InterPro" id="IPR001100">
    <property type="entry name" value="Pyr_nuc-diS_OxRdtase"/>
</dbReference>